<sequence>MENPFTSKEEGMGSWGPSRTQAETLTSTDVGMRILSPEDVLHSFSELMSFDSYAGWGNNCATIDQIFSSCGFSSIPPMSTCPSMVGLTFPEGASHEAFPLNELDGASISVASSFRCGDKVMFQQPDTEFGVSDVSDNANEAGSKSNDVLLDNCSISRPFSWSLDERMLRALSLFKESSPGGILAQVWVPVRHGNQFFLSTSDQPYLLDQMLTGYREVSRSFTFSAEGKLGSLLGLPGRVFTSKIPEWTSNVRYYSENEYLRMEHAIGHEVYGSIALPVFNNELEKSCCAVLEVVTTKEKPDFDAEIDIVSRALEIVSLRTVAPPRLYPQCLKQNQRSALAEIMDVLRAVCHAHSLPLALTWIPCCYTLEAVDEAARVRVKENNLSPKEKSVLCIEETACYVNDKATQGFVHACMEHHLEEGQGIAGKALQSNHPFFYPDVKAYDINKYPLVHHARKFGLNAAVAIRLRSTYTGNDDYILEFFLPVNMKGSSEQQLLLNNLSGTMQRMCRSLRTVSKEELMGVKDPDAGFQGGLIGKSAATSRRNSQSTVTDSETRVSNSINDGTEAECPKKQMTNGSRRQGEKKRSTAEKNVSLSVLQQYFSGSLKDAAKSIGVCPTTLKRICRQHGILRWPSRKINKVNRSLRKIQTVLDSVKGVEGGLKFDPTTGGLMAAGSLIPELNGQNSLLFSDNNPSIRNLEPFLQDVNSVPPVPLNGQNSAMKLEMEDSFITISQRISSRSILIPEEEPNVCQLDCSEGSKSTGVDAASCQLADLDMMGWDVPRNAAGSIIAKKSNRLDFVENDFRSGDADCQFMAKSSCSFAAADEGTDGINEHYQPTTSSTADSSNGSGLLIHGSSSSCQSVEERKHLPEKISCVDSDSKIIVKASYKEDTVRFKFDPSLGYLQLYEEVGKRFKLNQGTFQLKYLDDENEWVMLVSNSDLQECLEVMDEIGTRNVKFLVRDIMCAVGSSSSSSCFLSRGS</sequence>
<dbReference type="PROSITE" id="PS51519">
    <property type="entry name" value="RWP_RK"/>
    <property type="match status" value="1"/>
</dbReference>
<dbReference type="Proteomes" id="UP001642487">
    <property type="component" value="Chromosome 6"/>
</dbReference>
<dbReference type="PANTHER" id="PTHR32002">
    <property type="entry name" value="PROTEIN NLP8"/>
    <property type="match status" value="1"/>
</dbReference>
<dbReference type="Gene3D" id="3.10.20.90">
    <property type="entry name" value="Phosphatidylinositol 3-kinase Catalytic Subunit, Chain A, domain 1"/>
    <property type="match status" value="1"/>
</dbReference>
<organism evidence="9 10">
    <name type="scientific">Citrullus colocynthis</name>
    <name type="common">colocynth</name>
    <dbReference type="NCBI Taxonomy" id="252529"/>
    <lineage>
        <taxon>Eukaryota</taxon>
        <taxon>Viridiplantae</taxon>
        <taxon>Streptophyta</taxon>
        <taxon>Embryophyta</taxon>
        <taxon>Tracheophyta</taxon>
        <taxon>Spermatophyta</taxon>
        <taxon>Magnoliopsida</taxon>
        <taxon>eudicotyledons</taxon>
        <taxon>Gunneridae</taxon>
        <taxon>Pentapetalae</taxon>
        <taxon>rosids</taxon>
        <taxon>fabids</taxon>
        <taxon>Cucurbitales</taxon>
        <taxon>Cucurbitaceae</taxon>
        <taxon>Benincaseae</taxon>
        <taxon>Citrullus</taxon>
    </lineage>
</organism>
<reference evidence="9 10" key="1">
    <citation type="submission" date="2024-03" db="EMBL/GenBank/DDBJ databases">
        <authorList>
            <person name="Gkanogiannis A."/>
            <person name="Becerra Lopez-Lavalle L."/>
        </authorList>
    </citation>
    <scope>NUCLEOTIDE SEQUENCE [LARGE SCALE GENOMIC DNA]</scope>
</reference>
<evidence type="ECO:0000313" key="10">
    <source>
        <dbReference type="Proteomes" id="UP001642487"/>
    </source>
</evidence>
<evidence type="ECO:0000259" key="8">
    <source>
        <dbReference type="PROSITE" id="PS51745"/>
    </source>
</evidence>
<keyword evidence="5" id="KW-0539">Nucleus</keyword>
<protein>
    <submittedName>
        <fullName evidence="9">Uncharacterized protein</fullName>
    </submittedName>
</protein>
<dbReference type="SUPFAM" id="SSF54277">
    <property type="entry name" value="CAD &amp; PB1 domains"/>
    <property type="match status" value="1"/>
</dbReference>
<evidence type="ECO:0000256" key="2">
    <source>
        <dbReference type="ARBA" id="ARBA00023015"/>
    </source>
</evidence>
<feature type="region of interest" description="Disordered" evidence="6">
    <location>
        <begin position="1"/>
        <end position="21"/>
    </location>
</feature>
<evidence type="ECO:0000256" key="5">
    <source>
        <dbReference type="ARBA" id="ARBA00023242"/>
    </source>
</evidence>
<dbReference type="EMBL" id="OZ021740">
    <property type="protein sequence ID" value="CAK9324493.1"/>
    <property type="molecule type" value="Genomic_DNA"/>
</dbReference>
<accession>A0ABP0YVE2</accession>
<gene>
    <name evidence="9" type="ORF">CITCOLO1_LOCUS16730</name>
</gene>
<feature type="compositionally biased region" description="Basic and acidic residues" evidence="6">
    <location>
        <begin position="579"/>
        <end position="588"/>
    </location>
</feature>
<comment type="subunit">
    <text evidence="1">Homodimers and heterodimers.</text>
</comment>
<feature type="domain" description="PB1" evidence="8">
    <location>
        <begin position="879"/>
        <end position="961"/>
    </location>
</feature>
<evidence type="ECO:0000256" key="3">
    <source>
        <dbReference type="ARBA" id="ARBA00023125"/>
    </source>
</evidence>
<feature type="compositionally biased region" description="Polar residues" evidence="6">
    <location>
        <begin position="538"/>
        <end position="562"/>
    </location>
</feature>
<feature type="region of interest" description="Disordered" evidence="6">
    <location>
        <begin position="533"/>
        <end position="590"/>
    </location>
</feature>
<dbReference type="InterPro" id="IPR045012">
    <property type="entry name" value="NLP"/>
</dbReference>
<dbReference type="Pfam" id="PF02042">
    <property type="entry name" value="RWP-RK"/>
    <property type="match status" value="1"/>
</dbReference>
<keyword evidence="3" id="KW-0238">DNA-binding</keyword>
<evidence type="ECO:0000256" key="6">
    <source>
        <dbReference type="SAM" id="MobiDB-lite"/>
    </source>
</evidence>
<keyword evidence="10" id="KW-1185">Reference proteome</keyword>
<dbReference type="PROSITE" id="PS51745">
    <property type="entry name" value="PB1"/>
    <property type="match status" value="1"/>
</dbReference>
<dbReference type="SMART" id="SM00666">
    <property type="entry name" value="PB1"/>
    <property type="match status" value="1"/>
</dbReference>
<evidence type="ECO:0000256" key="4">
    <source>
        <dbReference type="ARBA" id="ARBA00023163"/>
    </source>
</evidence>
<keyword evidence="4" id="KW-0804">Transcription</keyword>
<dbReference type="PANTHER" id="PTHR32002:SF41">
    <property type="entry name" value="PROTEIN NLP8"/>
    <property type="match status" value="1"/>
</dbReference>
<evidence type="ECO:0000259" key="7">
    <source>
        <dbReference type="PROSITE" id="PS51519"/>
    </source>
</evidence>
<feature type="domain" description="RWP-RK" evidence="7">
    <location>
        <begin position="578"/>
        <end position="659"/>
    </location>
</feature>
<dbReference type="InterPro" id="IPR000270">
    <property type="entry name" value="PB1_dom"/>
</dbReference>
<name>A0ABP0YVE2_9ROSI</name>
<dbReference type="InterPro" id="IPR034891">
    <property type="entry name" value="PB1_NLP"/>
</dbReference>
<dbReference type="CDD" id="cd06407">
    <property type="entry name" value="PB1_NLP"/>
    <property type="match status" value="1"/>
</dbReference>
<dbReference type="InterPro" id="IPR003035">
    <property type="entry name" value="RWP-RK_dom"/>
</dbReference>
<evidence type="ECO:0000256" key="1">
    <source>
        <dbReference type="ARBA" id="ARBA00011726"/>
    </source>
</evidence>
<dbReference type="InterPro" id="IPR055081">
    <property type="entry name" value="NLP1-9_GAF"/>
</dbReference>
<keyword evidence="2" id="KW-0805">Transcription regulation</keyword>
<dbReference type="Pfam" id="PF22922">
    <property type="entry name" value="GAF_NLP"/>
    <property type="match status" value="1"/>
</dbReference>
<dbReference type="Pfam" id="PF00564">
    <property type="entry name" value="PB1"/>
    <property type="match status" value="1"/>
</dbReference>
<proteinExistence type="predicted"/>
<dbReference type="InterPro" id="IPR053793">
    <property type="entry name" value="PB1-like"/>
</dbReference>
<evidence type="ECO:0000313" key="9">
    <source>
        <dbReference type="EMBL" id="CAK9324493.1"/>
    </source>
</evidence>